<accession>A0A0E9VQ02</accession>
<reference evidence="1" key="1">
    <citation type="submission" date="2014-11" db="EMBL/GenBank/DDBJ databases">
        <authorList>
            <person name="Amaro Gonzalez C."/>
        </authorList>
    </citation>
    <scope>NUCLEOTIDE SEQUENCE</scope>
</reference>
<name>A0A0E9VQ02_ANGAN</name>
<reference evidence="1" key="2">
    <citation type="journal article" date="2015" name="Fish Shellfish Immunol.">
        <title>Early steps in the European eel (Anguilla anguilla)-Vibrio vulnificus interaction in the gills: Role of the RtxA13 toxin.</title>
        <authorList>
            <person name="Callol A."/>
            <person name="Pajuelo D."/>
            <person name="Ebbesson L."/>
            <person name="Teles M."/>
            <person name="MacKenzie S."/>
            <person name="Amaro C."/>
        </authorList>
    </citation>
    <scope>NUCLEOTIDE SEQUENCE</scope>
</reference>
<sequence>MTFWYRSQKGTLGH</sequence>
<evidence type="ECO:0000313" key="1">
    <source>
        <dbReference type="EMBL" id="JAH80157.1"/>
    </source>
</evidence>
<proteinExistence type="predicted"/>
<organism evidence="1">
    <name type="scientific">Anguilla anguilla</name>
    <name type="common">European freshwater eel</name>
    <name type="synonym">Muraena anguilla</name>
    <dbReference type="NCBI Taxonomy" id="7936"/>
    <lineage>
        <taxon>Eukaryota</taxon>
        <taxon>Metazoa</taxon>
        <taxon>Chordata</taxon>
        <taxon>Craniata</taxon>
        <taxon>Vertebrata</taxon>
        <taxon>Euteleostomi</taxon>
        <taxon>Actinopterygii</taxon>
        <taxon>Neopterygii</taxon>
        <taxon>Teleostei</taxon>
        <taxon>Anguilliformes</taxon>
        <taxon>Anguillidae</taxon>
        <taxon>Anguilla</taxon>
    </lineage>
</organism>
<protein>
    <submittedName>
        <fullName evidence="1">Uncharacterized protein</fullName>
    </submittedName>
</protein>
<dbReference type="EMBL" id="GBXM01028420">
    <property type="protein sequence ID" value="JAH80157.1"/>
    <property type="molecule type" value="Transcribed_RNA"/>
</dbReference>